<keyword evidence="4" id="KW-0479">Metal-binding</keyword>
<feature type="compositionally biased region" description="Low complexity" evidence="12">
    <location>
        <begin position="368"/>
        <end position="386"/>
    </location>
</feature>
<proteinExistence type="inferred from homology"/>
<dbReference type="GO" id="GO:0031201">
    <property type="term" value="C:SNARE complex"/>
    <property type="evidence" value="ECO:0007669"/>
    <property type="project" value="TreeGrafter"/>
</dbReference>
<dbReference type="GO" id="GO:0008270">
    <property type="term" value="F:zinc ion binding"/>
    <property type="evidence" value="ECO:0007669"/>
    <property type="project" value="UniProtKB-KW"/>
</dbReference>
<dbReference type="OrthoDB" id="9984275at2759"/>
<sequence length="405" mass="44805">TKCGHYFCEKCALTRFKKTPKCYACNAPTGGLFNTATALLKKQGAQAKRARKSPSDDQVVIEGLDQGDYYLAEAQKHTRSGWFRKPEWDIAGQMYEKAANSFKASREPNKAIAAYEKAAEAMSKFGSIYLAAKSIENAASLAQQSHDTRRAVELFTKASDLYVAYGSSPDRAATMLEHAAEQCESLDPDRAIELYRQGCAIYESEERYRMAIDPIKRAVGCAVRHQRFPMALDFLTQLAKATQVLIRRSELDKACLSKVIVLLAMDDIVEARKQLDEWSLSDPSQARSEWAPSSGINPERSLGDMSQEAQVAQTLVDAFEQWDAEKLQEALTTPKHAQTLQFLVPDVARLTRSFRLPGAPPASQPQYHGNHPGLPPSSSLNNPTPGQGTPGSYPLEEEEDEHGLC</sequence>
<dbReference type="Gene3D" id="3.30.40.10">
    <property type="entry name" value="Zinc/RING finger domain, C3HC4 (zinc finger)"/>
    <property type="match status" value="1"/>
</dbReference>
<dbReference type="GO" id="GO:0005483">
    <property type="term" value="F:soluble NSF attachment protein activity"/>
    <property type="evidence" value="ECO:0007669"/>
    <property type="project" value="TreeGrafter"/>
</dbReference>
<comment type="caution">
    <text evidence="13">The sequence shown here is derived from an EMBL/GenBank/DDBJ whole genome shotgun (WGS) entry which is preliminary data.</text>
</comment>
<keyword evidence="9" id="KW-0472">Membrane</keyword>
<comment type="subcellular location">
    <subcellularLocation>
        <location evidence="1">Membrane</location>
        <topology evidence="1">Peripheral membrane protein</topology>
    </subcellularLocation>
</comment>
<dbReference type="InterPro" id="IPR000744">
    <property type="entry name" value="NSF_attach"/>
</dbReference>
<evidence type="ECO:0000256" key="11">
    <source>
        <dbReference type="ARBA" id="ARBA00042485"/>
    </source>
</evidence>
<keyword evidence="5" id="KW-0863">Zinc-finger</keyword>
<gene>
    <name evidence="13" type="ORF">IWQ62_006102</name>
</gene>
<dbReference type="PROSITE" id="PS00518">
    <property type="entry name" value="ZF_RING_1"/>
    <property type="match status" value="1"/>
</dbReference>
<dbReference type="InterPro" id="IPR013083">
    <property type="entry name" value="Znf_RING/FYVE/PHD"/>
</dbReference>
<dbReference type="PANTHER" id="PTHR13768">
    <property type="entry name" value="SOLUBLE NSF ATTACHMENT PROTEIN SNAP"/>
    <property type="match status" value="1"/>
</dbReference>
<evidence type="ECO:0000256" key="8">
    <source>
        <dbReference type="ARBA" id="ARBA00022927"/>
    </source>
</evidence>
<reference evidence="13" key="1">
    <citation type="submission" date="2022-07" db="EMBL/GenBank/DDBJ databases">
        <title>Phylogenomic reconstructions and comparative analyses of Kickxellomycotina fungi.</title>
        <authorList>
            <person name="Reynolds N.K."/>
            <person name="Stajich J.E."/>
            <person name="Barry K."/>
            <person name="Grigoriev I.V."/>
            <person name="Crous P."/>
            <person name="Smith M.E."/>
        </authorList>
    </citation>
    <scope>NUCLEOTIDE SEQUENCE</scope>
    <source>
        <strain evidence="13">RSA 1196</strain>
    </source>
</reference>
<comment type="similarity">
    <text evidence="2">Belongs to the SNAP family.</text>
</comment>
<feature type="compositionally biased region" description="Acidic residues" evidence="12">
    <location>
        <begin position="395"/>
        <end position="405"/>
    </location>
</feature>
<keyword evidence="6" id="KW-0862">Zinc</keyword>
<evidence type="ECO:0000256" key="6">
    <source>
        <dbReference type="ARBA" id="ARBA00022833"/>
    </source>
</evidence>
<dbReference type="SUPFAM" id="SSF48452">
    <property type="entry name" value="TPR-like"/>
    <property type="match status" value="1"/>
</dbReference>
<dbReference type="Gene3D" id="1.25.40.10">
    <property type="entry name" value="Tetratricopeptide repeat domain"/>
    <property type="match status" value="1"/>
</dbReference>
<dbReference type="InterPro" id="IPR011990">
    <property type="entry name" value="TPR-like_helical_dom_sf"/>
</dbReference>
<accession>A0A9W8APT1</accession>
<dbReference type="Pfam" id="PF14938">
    <property type="entry name" value="SNAP"/>
    <property type="match status" value="1"/>
</dbReference>
<evidence type="ECO:0000256" key="12">
    <source>
        <dbReference type="SAM" id="MobiDB-lite"/>
    </source>
</evidence>
<keyword evidence="8" id="KW-0653">Protein transport</keyword>
<feature type="region of interest" description="Disordered" evidence="12">
    <location>
        <begin position="281"/>
        <end position="307"/>
    </location>
</feature>
<evidence type="ECO:0000256" key="3">
    <source>
        <dbReference type="ARBA" id="ARBA00022448"/>
    </source>
</evidence>
<dbReference type="GO" id="GO:0016192">
    <property type="term" value="P:vesicle-mediated transport"/>
    <property type="evidence" value="ECO:0007669"/>
    <property type="project" value="UniProtKB-KW"/>
</dbReference>
<name>A0A9W8APT1_9FUNG</name>
<evidence type="ECO:0000256" key="1">
    <source>
        <dbReference type="ARBA" id="ARBA00004170"/>
    </source>
</evidence>
<evidence type="ECO:0000256" key="2">
    <source>
        <dbReference type="ARBA" id="ARBA00010050"/>
    </source>
</evidence>
<dbReference type="GO" id="GO:0006886">
    <property type="term" value="P:intracellular protein transport"/>
    <property type="evidence" value="ECO:0007669"/>
    <property type="project" value="InterPro"/>
</dbReference>
<feature type="non-terminal residue" evidence="13">
    <location>
        <position position="405"/>
    </location>
</feature>
<dbReference type="InterPro" id="IPR017907">
    <property type="entry name" value="Znf_RING_CS"/>
</dbReference>
<evidence type="ECO:0000313" key="13">
    <source>
        <dbReference type="EMBL" id="KAJ1952956.1"/>
    </source>
</evidence>
<dbReference type="GO" id="GO:0019905">
    <property type="term" value="F:syntaxin binding"/>
    <property type="evidence" value="ECO:0007669"/>
    <property type="project" value="TreeGrafter"/>
</dbReference>
<keyword evidence="3" id="KW-0813">Transport</keyword>
<evidence type="ECO:0000256" key="5">
    <source>
        <dbReference type="ARBA" id="ARBA00022771"/>
    </source>
</evidence>
<dbReference type="CDD" id="cd16539">
    <property type="entry name" value="RING-HC_RNF113A_B"/>
    <property type="match status" value="1"/>
</dbReference>
<dbReference type="AlphaFoldDB" id="A0A9W8APT1"/>
<evidence type="ECO:0000256" key="9">
    <source>
        <dbReference type="ARBA" id="ARBA00023136"/>
    </source>
</evidence>
<dbReference type="GO" id="GO:0005774">
    <property type="term" value="C:vacuolar membrane"/>
    <property type="evidence" value="ECO:0007669"/>
    <property type="project" value="TreeGrafter"/>
</dbReference>
<dbReference type="Proteomes" id="UP001150925">
    <property type="component" value="Unassembled WGS sequence"/>
</dbReference>
<keyword evidence="7" id="KW-0931">ER-Golgi transport</keyword>
<dbReference type="EMBL" id="JANBPY010003027">
    <property type="protein sequence ID" value="KAJ1952956.1"/>
    <property type="molecule type" value="Genomic_DNA"/>
</dbReference>
<feature type="region of interest" description="Disordered" evidence="12">
    <location>
        <begin position="355"/>
        <end position="405"/>
    </location>
</feature>
<evidence type="ECO:0000256" key="7">
    <source>
        <dbReference type="ARBA" id="ARBA00022892"/>
    </source>
</evidence>
<organism evidence="13 14">
    <name type="scientific">Dispira parvispora</name>
    <dbReference type="NCBI Taxonomy" id="1520584"/>
    <lineage>
        <taxon>Eukaryota</taxon>
        <taxon>Fungi</taxon>
        <taxon>Fungi incertae sedis</taxon>
        <taxon>Zoopagomycota</taxon>
        <taxon>Kickxellomycotina</taxon>
        <taxon>Dimargaritomycetes</taxon>
        <taxon>Dimargaritales</taxon>
        <taxon>Dimargaritaceae</taxon>
        <taxon>Dispira</taxon>
    </lineage>
</organism>
<evidence type="ECO:0000256" key="4">
    <source>
        <dbReference type="ARBA" id="ARBA00022723"/>
    </source>
</evidence>
<evidence type="ECO:0000256" key="10">
    <source>
        <dbReference type="ARBA" id="ARBA00040047"/>
    </source>
</evidence>
<dbReference type="PANTHER" id="PTHR13768:SF2">
    <property type="entry name" value="GAMMA-SOLUBLE NSF ATTACHMENT PROTEIN"/>
    <property type="match status" value="1"/>
</dbReference>
<evidence type="ECO:0000313" key="14">
    <source>
        <dbReference type="Proteomes" id="UP001150925"/>
    </source>
</evidence>
<keyword evidence="14" id="KW-1185">Reference proteome</keyword>
<protein>
    <recommendedName>
        <fullName evidence="10">Gamma-soluble NSF attachment protein</fullName>
    </recommendedName>
    <alternativeName>
        <fullName evidence="11">N-ethylmaleimide-sensitive factor attachment protein gamma</fullName>
    </alternativeName>
</protein>